<keyword evidence="4" id="KW-1185">Reference proteome</keyword>
<dbReference type="PRINTS" id="PR00947">
    <property type="entry name" value="CUTICLE"/>
</dbReference>
<keyword evidence="1 2" id="KW-0193">Cuticle</keyword>
<accession>A0ABM1I070</accession>
<dbReference type="InterPro" id="IPR000618">
    <property type="entry name" value="Insect_cuticle"/>
</dbReference>
<evidence type="ECO:0000256" key="2">
    <source>
        <dbReference type="PROSITE-ProRule" id="PRU00497"/>
    </source>
</evidence>
<sequence>MTFKVTIVLVITMIHRSKTVVIPVHEVEKEIHEEDPQISLATSYIHFHGPVESPEYEVKVPYVVLKNEHNYLSHGQNHHLENQGYAIDYIAHPNYQFAYGVKDYQTGDFHEQKESRNGHSVSGEYSVKEPGGTLRIVSYHADKDGFHAVVHTSGKNDHAQTNIYSHNQQDHVEVQVQDDDHDKDLETEQETHSLNYETSYSVNEHY</sequence>
<dbReference type="PROSITE" id="PS51155">
    <property type="entry name" value="CHIT_BIND_RR_2"/>
    <property type="match status" value="1"/>
</dbReference>
<dbReference type="GeneID" id="107064924"/>
<gene>
    <name evidence="5" type="primary">LOC107064924</name>
</gene>
<dbReference type="PANTHER" id="PTHR12236:SF81">
    <property type="entry name" value="CUTICLE PROTEIN 19-LIKE PROTEIN"/>
    <property type="match status" value="1"/>
</dbReference>
<evidence type="ECO:0000256" key="1">
    <source>
        <dbReference type="ARBA" id="ARBA00022460"/>
    </source>
</evidence>
<dbReference type="PANTHER" id="PTHR12236">
    <property type="entry name" value="STRUCTURAL CONTITUENT OF CUTICLE"/>
    <property type="match status" value="1"/>
</dbReference>
<dbReference type="Pfam" id="PF00379">
    <property type="entry name" value="Chitin_bind_4"/>
    <property type="match status" value="1"/>
</dbReference>
<organism evidence="4 5">
    <name type="scientific">Polistes dominula</name>
    <name type="common">European paper wasp</name>
    <name type="synonym">Vespa dominula</name>
    <dbReference type="NCBI Taxonomy" id="743375"/>
    <lineage>
        <taxon>Eukaryota</taxon>
        <taxon>Metazoa</taxon>
        <taxon>Ecdysozoa</taxon>
        <taxon>Arthropoda</taxon>
        <taxon>Hexapoda</taxon>
        <taxon>Insecta</taxon>
        <taxon>Pterygota</taxon>
        <taxon>Neoptera</taxon>
        <taxon>Endopterygota</taxon>
        <taxon>Hymenoptera</taxon>
        <taxon>Apocrita</taxon>
        <taxon>Aculeata</taxon>
        <taxon>Vespoidea</taxon>
        <taxon>Vespidae</taxon>
        <taxon>Polistinae</taxon>
        <taxon>Polistini</taxon>
        <taxon>Polistes</taxon>
    </lineage>
</organism>
<evidence type="ECO:0000313" key="5">
    <source>
        <dbReference type="RefSeq" id="XP_015173607.1"/>
    </source>
</evidence>
<dbReference type="Proteomes" id="UP000694924">
    <property type="component" value="Unplaced"/>
</dbReference>
<name>A0ABM1I070_POLDO</name>
<protein>
    <submittedName>
        <fullName evidence="5">Uncharacterized protein LOC107064924</fullName>
    </submittedName>
</protein>
<evidence type="ECO:0000313" key="4">
    <source>
        <dbReference type="Proteomes" id="UP000694924"/>
    </source>
</evidence>
<dbReference type="InterPro" id="IPR051217">
    <property type="entry name" value="Insect_Cuticle_Struc_Prot"/>
</dbReference>
<keyword evidence="3" id="KW-0732">Signal</keyword>
<evidence type="ECO:0000256" key="3">
    <source>
        <dbReference type="SAM" id="SignalP"/>
    </source>
</evidence>
<dbReference type="RefSeq" id="XP_015173607.1">
    <property type="nucleotide sequence ID" value="XM_015318121.1"/>
</dbReference>
<feature type="chain" id="PRO_5046803641" evidence="3">
    <location>
        <begin position="20"/>
        <end position="206"/>
    </location>
</feature>
<feature type="signal peptide" evidence="3">
    <location>
        <begin position="1"/>
        <end position="19"/>
    </location>
</feature>
<reference evidence="5" key="1">
    <citation type="submission" date="2025-08" db="UniProtKB">
        <authorList>
            <consortium name="RefSeq"/>
        </authorList>
    </citation>
    <scope>IDENTIFICATION</scope>
    <source>
        <tissue evidence="5">Whole body</tissue>
    </source>
</reference>
<proteinExistence type="predicted"/>